<proteinExistence type="predicted"/>
<protein>
    <submittedName>
        <fullName evidence="2">DUF3618 domain-containing protein</fullName>
    </submittedName>
</protein>
<feature type="compositionally biased region" description="Low complexity" evidence="1">
    <location>
        <begin position="224"/>
        <end position="243"/>
    </location>
</feature>
<sequence>MNTADTVRAQSRKDPMQLEHEIDQQRDHIGEIIHALENKLSPGEIFDKVLGNGKGGREFAGNLARTVRDNPMPTLLTVAGLAWLYTGSHASHATTTTTSDKPGIGERVGHAREQMSGRMDSAKQHVGDSAHHAMESARMRARSGKQGFEHMLDDNPMAIGAMAIAAGALLGAMLPPTRKEDELIGPMRDRFADDARHAARSGYDTMAETGREVTAGEHDGSGGAHSTTTSTTTPSGTSARPGL</sequence>
<evidence type="ECO:0000256" key="1">
    <source>
        <dbReference type="SAM" id="MobiDB-lite"/>
    </source>
</evidence>
<gene>
    <name evidence="2" type="ORF">SNE34_10475</name>
</gene>
<reference evidence="2 3" key="1">
    <citation type="journal article" date="2016" name="Int. J. Syst. Evol. Microbiol.">
        <title>Lysobacter erysipheiresistens sp. nov., an antagonist of powdery mildew, isolated from tobacco-cultivated soil.</title>
        <authorList>
            <person name="Xie B."/>
            <person name="Li T."/>
            <person name="Lin X."/>
            <person name="Wang C.J."/>
            <person name="Chen Y.J."/>
            <person name="Liu W.J."/>
            <person name="Zhao Z.W."/>
        </authorList>
    </citation>
    <scope>NUCLEOTIDE SEQUENCE [LARGE SCALE GENOMIC DNA]</scope>
    <source>
        <strain evidence="2 3">RS-LYSO-3</strain>
    </source>
</reference>
<feature type="region of interest" description="Disordered" evidence="1">
    <location>
        <begin position="201"/>
        <end position="243"/>
    </location>
</feature>
<accession>A0ABU7YZU0</accession>
<name>A0ABU7YZU0_9GAMM</name>
<comment type="caution">
    <text evidence="2">The sequence shown here is derived from an EMBL/GenBank/DDBJ whole genome shotgun (WGS) entry which is preliminary data.</text>
</comment>
<dbReference type="Pfam" id="PF12277">
    <property type="entry name" value="DUF3618"/>
    <property type="match status" value="1"/>
</dbReference>
<dbReference type="InterPro" id="IPR022062">
    <property type="entry name" value="DUF3618"/>
</dbReference>
<evidence type="ECO:0000313" key="3">
    <source>
        <dbReference type="Proteomes" id="UP001355056"/>
    </source>
</evidence>
<organism evidence="2 3">
    <name type="scientific">Novilysobacter erysipheiresistens</name>
    <dbReference type="NCBI Taxonomy" id="1749332"/>
    <lineage>
        <taxon>Bacteria</taxon>
        <taxon>Pseudomonadati</taxon>
        <taxon>Pseudomonadota</taxon>
        <taxon>Gammaproteobacteria</taxon>
        <taxon>Lysobacterales</taxon>
        <taxon>Lysobacteraceae</taxon>
        <taxon>Novilysobacter</taxon>
    </lineage>
</organism>
<dbReference type="EMBL" id="JAXGFP010000005">
    <property type="protein sequence ID" value="MEG3184432.1"/>
    <property type="molecule type" value="Genomic_DNA"/>
</dbReference>
<keyword evidence="3" id="KW-1185">Reference proteome</keyword>
<dbReference type="RefSeq" id="WP_332616966.1">
    <property type="nucleotide sequence ID" value="NZ_JAXGFP010000005.1"/>
</dbReference>
<dbReference type="Proteomes" id="UP001355056">
    <property type="component" value="Unassembled WGS sequence"/>
</dbReference>
<evidence type="ECO:0000313" key="2">
    <source>
        <dbReference type="EMBL" id="MEG3184432.1"/>
    </source>
</evidence>
<feature type="compositionally biased region" description="Basic and acidic residues" evidence="1">
    <location>
        <begin position="209"/>
        <end position="220"/>
    </location>
</feature>